<keyword evidence="5 6" id="KW-0687">Ribonucleoprotein</keyword>
<dbReference type="SUPFAM" id="SSF52313">
    <property type="entry name" value="Ribosomal protein S2"/>
    <property type="match status" value="1"/>
</dbReference>
<dbReference type="PRINTS" id="PR00395">
    <property type="entry name" value="RIBOSOMALS2"/>
</dbReference>
<organism evidence="9 10">
    <name type="scientific">Leptosia nina</name>
    <dbReference type="NCBI Taxonomy" id="320188"/>
    <lineage>
        <taxon>Eukaryota</taxon>
        <taxon>Metazoa</taxon>
        <taxon>Ecdysozoa</taxon>
        <taxon>Arthropoda</taxon>
        <taxon>Hexapoda</taxon>
        <taxon>Insecta</taxon>
        <taxon>Pterygota</taxon>
        <taxon>Neoptera</taxon>
        <taxon>Endopterygota</taxon>
        <taxon>Lepidoptera</taxon>
        <taxon>Glossata</taxon>
        <taxon>Ditrysia</taxon>
        <taxon>Papilionoidea</taxon>
        <taxon>Pieridae</taxon>
        <taxon>Pierinae</taxon>
        <taxon>Leptosia</taxon>
    </lineage>
</organism>
<proteinExistence type="inferred from homology"/>
<accession>A0AAV1JDB5</accession>
<comment type="subunit">
    <text evidence="6">Component of the small ribosomal subunit. Mature ribosomes consist of a small (40S) and a large (60S) subunit. The 40S subunit contains about 33 different proteins and 1 molecule of RNA (18S). The 60S subunit contains about 49 different proteins and 3 molecules of RNA (28S, 5.8S and 5S). Interacts with ribosomal protein S21.</text>
</comment>
<dbReference type="InterPro" id="IPR018130">
    <property type="entry name" value="Ribosomal_uS2_CS"/>
</dbReference>
<evidence type="ECO:0000256" key="1">
    <source>
        <dbReference type="ARBA" id="ARBA00004496"/>
    </source>
</evidence>
<dbReference type="Pfam" id="PF16122">
    <property type="entry name" value="40S_SA_C"/>
    <property type="match status" value="1"/>
</dbReference>
<dbReference type="HAMAP" id="MF_03015">
    <property type="entry name" value="Ribosomal_S2_euk"/>
    <property type="match status" value="1"/>
</dbReference>
<evidence type="ECO:0000259" key="8">
    <source>
        <dbReference type="Pfam" id="PF16122"/>
    </source>
</evidence>
<gene>
    <name evidence="9" type="ORF">LNINA_LOCUS6603</name>
</gene>
<protein>
    <recommendedName>
        <fullName evidence="6">Small ribosomal subunit protein uS2</fullName>
    </recommendedName>
</protein>
<dbReference type="CDD" id="cd01425">
    <property type="entry name" value="RPS2"/>
    <property type="match status" value="1"/>
</dbReference>
<keyword evidence="4 6" id="KW-0689">Ribosomal protein</keyword>
<dbReference type="NCBIfam" id="TIGR01012">
    <property type="entry name" value="uS2_euk_arch"/>
    <property type="match status" value="1"/>
</dbReference>
<evidence type="ECO:0000256" key="3">
    <source>
        <dbReference type="ARBA" id="ARBA00022490"/>
    </source>
</evidence>
<dbReference type="InterPro" id="IPR027498">
    <property type="entry name" value="Ribosomal_uS2_euk"/>
</dbReference>
<dbReference type="EMBL" id="CAVLEF010000009">
    <property type="protein sequence ID" value="CAK1547107.1"/>
    <property type="molecule type" value="Genomic_DNA"/>
</dbReference>
<dbReference type="PROSITE" id="PS00963">
    <property type="entry name" value="RIBOSOMAL_S2_2"/>
    <property type="match status" value="1"/>
</dbReference>
<name>A0AAV1JDB5_9NEOP</name>
<reference evidence="9 10" key="1">
    <citation type="submission" date="2023-11" db="EMBL/GenBank/DDBJ databases">
        <authorList>
            <person name="Okamura Y."/>
        </authorList>
    </citation>
    <scope>NUCLEOTIDE SEQUENCE [LARGE SCALE GENOMIC DNA]</scope>
</reference>
<evidence type="ECO:0000256" key="7">
    <source>
        <dbReference type="RuleBase" id="RU003631"/>
    </source>
</evidence>
<evidence type="ECO:0000313" key="9">
    <source>
        <dbReference type="EMBL" id="CAK1547107.1"/>
    </source>
</evidence>
<dbReference type="GO" id="GO:0006412">
    <property type="term" value="P:translation"/>
    <property type="evidence" value="ECO:0007669"/>
    <property type="project" value="UniProtKB-UniRule"/>
</dbReference>
<dbReference type="GO" id="GO:0022627">
    <property type="term" value="C:cytosolic small ribosomal subunit"/>
    <property type="evidence" value="ECO:0007669"/>
    <property type="project" value="UniProtKB-UniRule"/>
</dbReference>
<evidence type="ECO:0000256" key="5">
    <source>
        <dbReference type="ARBA" id="ARBA00023274"/>
    </source>
</evidence>
<dbReference type="InterPro" id="IPR001865">
    <property type="entry name" value="Ribosomal_uS2"/>
</dbReference>
<dbReference type="Proteomes" id="UP001497472">
    <property type="component" value="Unassembled WGS sequence"/>
</dbReference>
<dbReference type="AlphaFoldDB" id="A0AAV1JDB5"/>
<dbReference type="PROSITE" id="PS00962">
    <property type="entry name" value="RIBOSOMAL_S2_1"/>
    <property type="match status" value="1"/>
</dbReference>
<keyword evidence="3 6" id="KW-0963">Cytoplasm</keyword>
<dbReference type="Pfam" id="PF00318">
    <property type="entry name" value="Ribosomal_S2"/>
    <property type="match status" value="2"/>
</dbReference>
<comment type="function">
    <text evidence="6">Required for the assembly and/or stability of the 40S ribosomal subunit. Required for the processing of the 20S rRNA-precursor to mature 18S rRNA in a late step of the maturation of 40S ribosomal subunits.</text>
</comment>
<comment type="caution">
    <text evidence="9">The sequence shown here is derived from an EMBL/GenBank/DDBJ whole genome shotgun (WGS) entry which is preliminary data.</text>
</comment>
<dbReference type="InterPro" id="IPR023591">
    <property type="entry name" value="Ribosomal_uS2_flav_dom_sf"/>
</dbReference>
<sequence>MVQMAYVEYYINHYFTQKSCRIASQWHYTRLVVTQINATMSGGLDILALNEEDVTKMLAATTHLGSENVNFQMETYVYKRRADGTHVINLRRTWEKLVLAARAVVAIENPADVFVISSRPFGQRAVLKFAAHTGATPIAGRFTPGAFTNQIQAAFREPRLLIVLDPAQDHQPITEASYVNIPVIALCNTDSPLRFVDIAIPCNTKSSHSIGLMWWLLAREVLRLRGVLARDQRWDVVVDLFFYRDPEESEKEEQQAKEQAVVPVKAEVPPPVHEDWIEPEPVTSWTEDAAPVAAPAFGATAAQDDWAAQVQEELGTAAPAVAAAATPSWGGSAQGWSAS</sequence>
<evidence type="ECO:0000256" key="2">
    <source>
        <dbReference type="ARBA" id="ARBA00006242"/>
    </source>
</evidence>
<comment type="similarity">
    <text evidence="2 6 7">Belongs to the universal ribosomal protein uS2 family.</text>
</comment>
<dbReference type="InterPro" id="IPR032281">
    <property type="entry name" value="Ribosomal_uS2_C"/>
</dbReference>
<comment type="subcellular location">
    <subcellularLocation>
        <location evidence="1 6">Cytoplasm</location>
    </subcellularLocation>
</comment>
<evidence type="ECO:0000256" key="4">
    <source>
        <dbReference type="ARBA" id="ARBA00022980"/>
    </source>
</evidence>
<evidence type="ECO:0000256" key="6">
    <source>
        <dbReference type="HAMAP-Rule" id="MF_03015"/>
    </source>
</evidence>
<dbReference type="InterPro" id="IPR005707">
    <property type="entry name" value="Ribosomal_uS2_euk/arc"/>
</dbReference>
<feature type="domain" description="Small ribosomal subunit protein uS2 C-terminal" evidence="8">
    <location>
        <begin position="241"/>
        <end position="330"/>
    </location>
</feature>
<dbReference type="GO" id="GO:0000028">
    <property type="term" value="P:ribosomal small subunit assembly"/>
    <property type="evidence" value="ECO:0007669"/>
    <property type="project" value="UniProtKB-UniRule"/>
</dbReference>
<dbReference type="GO" id="GO:0003735">
    <property type="term" value="F:structural constituent of ribosome"/>
    <property type="evidence" value="ECO:0007669"/>
    <property type="project" value="UniProtKB-UniRule"/>
</dbReference>
<keyword evidence="10" id="KW-1185">Reference proteome</keyword>
<dbReference type="PANTHER" id="PTHR11489">
    <property type="entry name" value="40S RIBOSOMAL PROTEIN SA"/>
    <property type="match status" value="1"/>
</dbReference>
<dbReference type="Gene3D" id="3.40.50.10490">
    <property type="entry name" value="Glucose-6-phosphate isomerase like protein, domain 1"/>
    <property type="match status" value="1"/>
</dbReference>
<dbReference type="FunFam" id="3.40.50.10490:FF:000012">
    <property type="entry name" value="40S ribosomal protein SA"/>
    <property type="match status" value="1"/>
</dbReference>
<evidence type="ECO:0000313" key="10">
    <source>
        <dbReference type="Proteomes" id="UP001497472"/>
    </source>
</evidence>